<comment type="caution">
    <text evidence="3">The sequence shown here is derived from an EMBL/GenBank/DDBJ whole genome shotgun (WGS) entry which is preliminary data.</text>
</comment>
<evidence type="ECO:0000256" key="1">
    <source>
        <dbReference type="SAM" id="MobiDB-lite"/>
    </source>
</evidence>
<evidence type="ECO:0000259" key="2">
    <source>
        <dbReference type="PROSITE" id="PS50106"/>
    </source>
</evidence>
<dbReference type="InterPro" id="IPR001478">
    <property type="entry name" value="PDZ"/>
</dbReference>
<dbReference type="EMBL" id="KZ308407">
    <property type="protein sequence ID" value="KAG8229012.1"/>
    <property type="molecule type" value="Genomic_DNA"/>
</dbReference>
<feature type="domain" description="PDZ" evidence="2">
    <location>
        <begin position="103"/>
        <end position="144"/>
    </location>
</feature>
<dbReference type="PROSITE" id="PS50106">
    <property type="entry name" value="PDZ"/>
    <property type="match status" value="2"/>
</dbReference>
<reference evidence="3" key="1">
    <citation type="submission" date="2013-04" db="EMBL/GenBank/DDBJ databases">
        <authorList>
            <person name="Qu J."/>
            <person name="Murali S.C."/>
            <person name="Bandaranaike D."/>
            <person name="Bellair M."/>
            <person name="Blankenburg K."/>
            <person name="Chao H."/>
            <person name="Dinh H."/>
            <person name="Doddapaneni H."/>
            <person name="Downs B."/>
            <person name="Dugan-Rocha S."/>
            <person name="Elkadiri S."/>
            <person name="Gnanaolivu R.D."/>
            <person name="Hernandez B."/>
            <person name="Javaid M."/>
            <person name="Jayaseelan J.C."/>
            <person name="Lee S."/>
            <person name="Li M."/>
            <person name="Ming W."/>
            <person name="Munidasa M."/>
            <person name="Muniz J."/>
            <person name="Nguyen L."/>
            <person name="Ongeri F."/>
            <person name="Osuji N."/>
            <person name="Pu L.-L."/>
            <person name="Puazo M."/>
            <person name="Qu C."/>
            <person name="Quiroz J."/>
            <person name="Raj R."/>
            <person name="Weissenberger G."/>
            <person name="Xin Y."/>
            <person name="Zou X."/>
            <person name="Han Y."/>
            <person name="Richards S."/>
            <person name="Worley K."/>
            <person name="Muzny D."/>
            <person name="Gibbs R."/>
        </authorList>
    </citation>
    <scope>NUCLEOTIDE SEQUENCE</scope>
    <source>
        <strain evidence="3">Sampled in the wild</strain>
    </source>
</reference>
<keyword evidence="4" id="KW-1185">Reference proteome</keyword>
<dbReference type="SUPFAM" id="SSF50156">
    <property type="entry name" value="PDZ domain-like"/>
    <property type="match status" value="3"/>
</dbReference>
<evidence type="ECO:0000313" key="3">
    <source>
        <dbReference type="EMBL" id="KAG8229012.1"/>
    </source>
</evidence>
<dbReference type="PANTHER" id="PTHR13865">
    <property type="entry name" value="TIGHT JUNCTION PROTEIN"/>
    <property type="match status" value="1"/>
</dbReference>
<dbReference type="Proteomes" id="UP000792457">
    <property type="component" value="Unassembled WGS sequence"/>
</dbReference>
<dbReference type="GO" id="GO:0005886">
    <property type="term" value="C:plasma membrane"/>
    <property type="evidence" value="ECO:0007669"/>
    <property type="project" value="TreeGrafter"/>
</dbReference>
<protein>
    <recommendedName>
        <fullName evidence="2">PDZ domain-containing protein</fullName>
    </recommendedName>
</protein>
<sequence length="359" mass="39194">YYSSRRQLYEDDPLLQRSKQPVPDPRFITFQKEGSVGIRLTGGNEVNGMEMRGITREEAVLLLLGLQDQVQLIVQFRKDEYDQVVASQRGDSFHIKYFLSFHIRVNDRILSANGVSLEGVDYGTAVAVLRESGQTVTLSVKRRVIVQSQQQQQLSPNTMQQMPSPPPVPPHHHQLRVGHQYHAQTSSLPANTSASNGSSQHQRQNNIVGNLGGPTVVHQQQMLKLSLAKTKKKDDFGLVLGCKIYIREVGSAAAAAASVEDVESLETEENSGECGVVGSAVGGVPPSLQEGDVLLRINGHPTEGMSLKEARKALEGAKGDRVSLVVKREVAAVAQSSQPGHRNFVTGQQRHSETSALVK</sequence>
<dbReference type="GO" id="GO:0050839">
    <property type="term" value="F:cell adhesion molecule binding"/>
    <property type="evidence" value="ECO:0007669"/>
    <property type="project" value="TreeGrafter"/>
</dbReference>
<proteinExistence type="predicted"/>
<dbReference type="GO" id="GO:0150105">
    <property type="term" value="P:protein localization to cell-cell junction"/>
    <property type="evidence" value="ECO:0007669"/>
    <property type="project" value="TreeGrafter"/>
</dbReference>
<feature type="domain" description="PDZ" evidence="2">
    <location>
        <begin position="224"/>
        <end position="329"/>
    </location>
</feature>
<dbReference type="SMART" id="SM00228">
    <property type="entry name" value="PDZ"/>
    <property type="match status" value="2"/>
</dbReference>
<dbReference type="InterPro" id="IPR036034">
    <property type="entry name" value="PDZ_sf"/>
</dbReference>
<feature type="non-terminal residue" evidence="3">
    <location>
        <position position="1"/>
    </location>
</feature>
<accession>A0A8K0P0Z1</accession>
<feature type="region of interest" description="Disordered" evidence="1">
    <location>
        <begin position="334"/>
        <end position="359"/>
    </location>
</feature>
<evidence type="ECO:0000313" key="4">
    <source>
        <dbReference type="Proteomes" id="UP000792457"/>
    </source>
</evidence>
<dbReference type="GO" id="GO:0098609">
    <property type="term" value="P:cell-cell adhesion"/>
    <property type="evidence" value="ECO:0007669"/>
    <property type="project" value="TreeGrafter"/>
</dbReference>
<feature type="region of interest" description="Disordered" evidence="1">
    <location>
        <begin position="187"/>
        <end position="213"/>
    </location>
</feature>
<organism evidence="3 4">
    <name type="scientific">Ladona fulva</name>
    <name type="common">Scarce chaser dragonfly</name>
    <name type="synonym">Libellula fulva</name>
    <dbReference type="NCBI Taxonomy" id="123851"/>
    <lineage>
        <taxon>Eukaryota</taxon>
        <taxon>Metazoa</taxon>
        <taxon>Ecdysozoa</taxon>
        <taxon>Arthropoda</taxon>
        <taxon>Hexapoda</taxon>
        <taxon>Insecta</taxon>
        <taxon>Pterygota</taxon>
        <taxon>Palaeoptera</taxon>
        <taxon>Odonata</taxon>
        <taxon>Epiprocta</taxon>
        <taxon>Anisoptera</taxon>
        <taxon>Libelluloidea</taxon>
        <taxon>Libellulidae</taxon>
        <taxon>Ladona</taxon>
    </lineage>
</organism>
<dbReference type="InterPro" id="IPR041489">
    <property type="entry name" value="PDZ_6"/>
</dbReference>
<gene>
    <name evidence="3" type="ORF">J437_LFUL007566</name>
</gene>
<dbReference type="GO" id="GO:0005923">
    <property type="term" value="C:bicellular tight junction"/>
    <property type="evidence" value="ECO:0007669"/>
    <property type="project" value="TreeGrafter"/>
</dbReference>
<feature type="region of interest" description="Disordered" evidence="1">
    <location>
        <begin position="149"/>
        <end position="175"/>
    </location>
</feature>
<feature type="non-terminal residue" evidence="3">
    <location>
        <position position="359"/>
    </location>
</feature>
<dbReference type="Pfam" id="PF17820">
    <property type="entry name" value="PDZ_6"/>
    <property type="match status" value="1"/>
</dbReference>
<reference evidence="3" key="2">
    <citation type="submission" date="2017-10" db="EMBL/GenBank/DDBJ databases">
        <title>Ladona fulva Genome sequencing and assembly.</title>
        <authorList>
            <person name="Murali S."/>
            <person name="Richards S."/>
            <person name="Bandaranaike D."/>
            <person name="Bellair M."/>
            <person name="Blankenburg K."/>
            <person name="Chao H."/>
            <person name="Dinh H."/>
            <person name="Doddapaneni H."/>
            <person name="Dugan-Rocha S."/>
            <person name="Elkadiri S."/>
            <person name="Gnanaolivu R."/>
            <person name="Hernandez B."/>
            <person name="Skinner E."/>
            <person name="Javaid M."/>
            <person name="Lee S."/>
            <person name="Li M."/>
            <person name="Ming W."/>
            <person name="Munidasa M."/>
            <person name="Muniz J."/>
            <person name="Nguyen L."/>
            <person name="Hughes D."/>
            <person name="Osuji N."/>
            <person name="Pu L.-L."/>
            <person name="Puazo M."/>
            <person name="Qu C."/>
            <person name="Quiroz J."/>
            <person name="Raj R."/>
            <person name="Weissenberger G."/>
            <person name="Xin Y."/>
            <person name="Zou X."/>
            <person name="Han Y."/>
            <person name="Worley K."/>
            <person name="Muzny D."/>
            <person name="Gibbs R."/>
        </authorList>
    </citation>
    <scope>NUCLEOTIDE SEQUENCE</scope>
    <source>
        <strain evidence="3">Sampled in the wild</strain>
    </source>
</reference>
<dbReference type="AlphaFoldDB" id="A0A8K0P0Z1"/>
<dbReference type="Gene3D" id="2.30.42.10">
    <property type="match status" value="3"/>
</dbReference>
<feature type="compositionally biased region" description="Polar residues" evidence="1">
    <location>
        <begin position="334"/>
        <end position="349"/>
    </location>
</feature>
<dbReference type="PANTHER" id="PTHR13865:SF28">
    <property type="entry name" value="POLYCHAETOID, ISOFORM O"/>
    <property type="match status" value="1"/>
</dbReference>
<name>A0A8K0P0Z1_LADFU</name>
<dbReference type="Pfam" id="PF00595">
    <property type="entry name" value="PDZ"/>
    <property type="match status" value="1"/>
</dbReference>
<dbReference type="OrthoDB" id="418634at2759"/>
<dbReference type="GO" id="GO:0045216">
    <property type="term" value="P:cell-cell junction organization"/>
    <property type="evidence" value="ECO:0007669"/>
    <property type="project" value="TreeGrafter"/>
</dbReference>
<feature type="compositionally biased region" description="Low complexity" evidence="1">
    <location>
        <begin position="149"/>
        <end position="161"/>
    </location>
</feature>
<feature type="compositionally biased region" description="Polar residues" evidence="1">
    <location>
        <begin position="187"/>
        <end position="208"/>
    </location>
</feature>